<sequence length="192" mass="18937" precursor="true">MTGRPRTRAAAPTHGARLALAGAAVGLGALWLAGPAAAQPDAPPAPVPGPPAVVAAGDPAPPPAPPPVGPPPVPQVQNQQYGSGDGPLGFLRDAWHQAQNPYGMGMPDQMPAYTPPPPGAGPPPPLPPGYTSFTAPESSTPALAPDPAVAGPPLPEGYYPLDGPPPPGYFDPPPPPAPGPPPAPPKIIAGQP</sequence>
<name>A0A5Q5BQ40_MYCSS</name>
<dbReference type="KEGG" id="mmc:Mmcs_4487"/>
<proteinExistence type="predicted"/>
<evidence type="ECO:0000256" key="2">
    <source>
        <dbReference type="SAM" id="SignalP"/>
    </source>
</evidence>
<feature type="region of interest" description="Disordered" evidence="1">
    <location>
        <begin position="36"/>
        <end position="192"/>
    </location>
</feature>
<feature type="chain" id="PRO_5024359587" evidence="2">
    <location>
        <begin position="39"/>
        <end position="192"/>
    </location>
</feature>
<feature type="compositionally biased region" description="Pro residues" evidence="1">
    <location>
        <begin position="113"/>
        <end position="128"/>
    </location>
</feature>
<feature type="compositionally biased region" description="Pro residues" evidence="1">
    <location>
        <begin position="162"/>
        <end position="185"/>
    </location>
</feature>
<reference evidence="3" key="1">
    <citation type="submission" date="2006-06" db="EMBL/GenBank/DDBJ databases">
        <title>Complete sequence of chromosome of Mycobacterium sp. MCS.</title>
        <authorList>
            <consortium name="US DOE Joint Genome Institute"/>
            <person name="Copeland A."/>
            <person name="Lucas S."/>
            <person name="Lapidus A."/>
            <person name="Barry K."/>
            <person name="Detter J.C."/>
            <person name="Glavina del Rio T."/>
            <person name="Hammon N."/>
            <person name="Israni S."/>
            <person name="Dalin E."/>
            <person name="Tice H."/>
            <person name="Pitluck S."/>
            <person name="Martinez M."/>
            <person name="Schmutz J."/>
            <person name="Larimer F."/>
            <person name="Land M."/>
            <person name="Hauser L."/>
            <person name="Kyrpides N."/>
            <person name="Kim E."/>
            <person name="Miller C.D."/>
            <person name="Hughes J.E."/>
            <person name="Anderson A.J."/>
            <person name="Sims R.C."/>
            <person name="Richardson P."/>
        </authorList>
    </citation>
    <scope>NUCLEOTIDE SEQUENCE [LARGE SCALE GENOMIC DNA]</scope>
    <source>
        <strain evidence="3">MCS</strain>
    </source>
</reference>
<protein>
    <submittedName>
        <fullName evidence="3">Leucine-rich repeat family protein / extensin family protein</fullName>
    </submittedName>
</protein>
<feature type="signal peptide" evidence="2">
    <location>
        <begin position="1"/>
        <end position="38"/>
    </location>
</feature>
<dbReference type="AlphaFoldDB" id="A0A5Q5BQ40"/>
<keyword evidence="2" id="KW-0732">Signal</keyword>
<organism evidence="3">
    <name type="scientific">Mycobacterium sp. (strain MCS)</name>
    <dbReference type="NCBI Taxonomy" id="164756"/>
    <lineage>
        <taxon>Bacteria</taxon>
        <taxon>Bacillati</taxon>
        <taxon>Actinomycetota</taxon>
        <taxon>Actinomycetes</taxon>
        <taxon>Mycobacteriales</taxon>
        <taxon>Mycobacteriaceae</taxon>
        <taxon>Mycobacterium</taxon>
    </lineage>
</organism>
<dbReference type="EMBL" id="CP000384">
    <property type="protein sequence ID" value="ABG10591.1"/>
    <property type="molecule type" value="Genomic_DNA"/>
</dbReference>
<feature type="compositionally biased region" description="Pro residues" evidence="1">
    <location>
        <begin position="59"/>
        <end position="74"/>
    </location>
</feature>
<evidence type="ECO:0000313" key="3">
    <source>
        <dbReference type="EMBL" id="ABG10591.1"/>
    </source>
</evidence>
<feature type="compositionally biased region" description="Pro residues" evidence="1">
    <location>
        <begin position="41"/>
        <end position="51"/>
    </location>
</feature>
<evidence type="ECO:0000256" key="1">
    <source>
        <dbReference type="SAM" id="MobiDB-lite"/>
    </source>
</evidence>
<accession>A0A5Q5BQ40</accession>
<gene>
    <name evidence="3" type="ordered locus">Mmcs_4487</name>
</gene>
<feature type="compositionally biased region" description="Polar residues" evidence="1">
    <location>
        <begin position="132"/>
        <end position="141"/>
    </location>
</feature>